<comment type="caution">
    <text evidence="2">The sequence shown here is derived from an EMBL/GenBank/DDBJ whole genome shotgun (WGS) entry which is preliminary data.</text>
</comment>
<sequence length="71" mass="8310">MNPRLRKLIGVIVFVFGSVLYFLFTISIALARLPGTELWRHLLFYLVITVIWVVWAGILIRWMLKPRPGEV</sequence>
<keyword evidence="1" id="KW-0812">Transmembrane</keyword>
<evidence type="ECO:0000256" key="1">
    <source>
        <dbReference type="SAM" id="Phobius"/>
    </source>
</evidence>
<keyword evidence="1" id="KW-1133">Transmembrane helix</keyword>
<dbReference type="InterPro" id="IPR021265">
    <property type="entry name" value="DUF2842"/>
</dbReference>
<organism evidence="2 3">
    <name type="scientific">Rhodomicrobium udaipurense</name>
    <dbReference type="NCBI Taxonomy" id="1202716"/>
    <lineage>
        <taxon>Bacteria</taxon>
        <taxon>Pseudomonadati</taxon>
        <taxon>Pseudomonadota</taxon>
        <taxon>Alphaproteobacteria</taxon>
        <taxon>Hyphomicrobiales</taxon>
        <taxon>Hyphomicrobiaceae</taxon>
        <taxon>Rhodomicrobium</taxon>
    </lineage>
</organism>
<dbReference type="AlphaFoldDB" id="A0A8I1GFI5"/>
<reference evidence="2 3" key="1">
    <citation type="submission" date="2020-12" db="EMBL/GenBank/DDBJ databases">
        <title>Revised draft genomes of Rhodomicrobium vannielii ATCC 17100 and Rhodomicrobium udaipurense JA643.</title>
        <authorList>
            <person name="Conners E.M."/>
            <person name="Davenport E.J."/>
            <person name="Bose A."/>
        </authorList>
    </citation>
    <scope>NUCLEOTIDE SEQUENCE [LARGE SCALE GENOMIC DNA]</scope>
    <source>
        <strain evidence="2 3">JA643</strain>
    </source>
</reference>
<name>A0A8I1GFI5_9HYPH</name>
<feature type="transmembrane region" description="Helical" evidence="1">
    <location>
        <begin position="42"/>
        <end position="64"/>
    </location>
</feature>
<keyword evidence="3" id="KW-1185">Reference proteome</keyword>
<dbReference type="EMBL" id="JAEMUK010000009">
    <property type="protein sequence ID" value="MBJ7542911.1"/>
    <property type="molecule type" value="Genomic_DNA"/>
</dbReference>
<accession>A0A8I1GFI5</accession>
<gene>
    <name evidence="2" type="ORF">JDN41_04995</name>
</gene>
<dbReference type="Proteomes" id="UP000623250">
    <property type="component" value="Unassembled WGS sequence"/>
</dbReference>
<protein>
    <submittedName>
        <fullName evidence="2">DUF2842 domain-containing protein</fullName>
    </submittedName>
</protein>
<dbReference type="RefSeq" id="WP_037234347.1">
    <property type="nucleotide sequence ID" value="NZ_JAEMUK010000009.1"/>
</dbReference>
<keyword evidence="1" id="KW-0472">Membrane</keyword>
<evidence type="ECO:0000313" key="2">
    <source>
        <dbReference type="EMBL" id="MBJ7542911.1"/>
    </source>
</evidence>
<proteinExistence type="predicted"/>
<dbReference type="Pfam" id="PF11003">
    <property type="entry name" value="DUF2842"/>
    <property type="match status" value="1"/>
</dbReference>
<evidence type="ECO:0000313" key="3">
    <source>
        <dbReference type="Proteomes" id="UP000623250"/>
    </source>
</evidence>
<feature type="transmembrane region" description="Helical" evidence="1">
    <location>
        <begin position="7"/>
        <end position="30"/>
    </location>
</feature>